<proteinExistence type="predicted"/>
<comment type="caution">
    <text evidence="3">The sequence shown here is derived from an EMBL/GenBank/DDBJ whole genome shotgun (WGS) entry which is preliminary data.</text>
</comment>
<sequence>MSGKRTQKRRTFRNIVMAAALTLASATAAAAATPPPTGSPTATAPQATTASPTAASPTTAATTAAPKTTTAAPAVTAPSKLTGVALKAKPSPKPSPSSTATQTPTPTPTPSPTPTPTPTPTPSPTPTPTPTLPAAPTCQPLTAPPTNNFPGSTVVADNLESGSLANWSVQTNGSGTASVVGSPVFTGGCAGYLHTTSTKGSLANASVAIPAGTAEVYADGYFDLATAGTGTGASNPFFRFFNGSTRIATVYRYASNGQLWLETLSPTAGWVRTRLTTQALSLSAWHHVEAALLPNGTATTVEVWLDDSLVYSSTGVNGPTVPVTSVMMGSESTNQQGDLYFDNVLIKAATAVQNNCDAAVPSNTMPGQTVVTDGFECGNLSKWTVHMGGDGTASTQTGTVFDGTTAASLVTSYNSGSLANISHELPAGSVQSDVDGWFNITAEGPTGNDVPYFRFFTGATRFADIYRYNVTGQMWLRVLTPAGTFSYVRLTSYAIPLDTWQHVQMEVIPNGAATSISIWLNDALLYSSTAVSTSATNATTVMLGSEHAPQPASINIDDVIVKAE</sequence>
<dbReference type="Proteomes" id="UP000479226">
    <property type="component" value="Unassembled WGS sequence"/>
</dbReference>
<evidence type="ECO:0000313" key="4">
    <source>
        <dbReference type="Proteomes" id="UP000479226"/>
    </source>
</evidence>
<dbReference type="RefSeq" id="WP_165181522.1">
    <property type="nucleotide sequence ID" value="NZ_JAAKZI010000011.1"/>
</dbReference>
<keyword evidence="2" id="KW-0732">Signal</keyword>
<keyword evidence="4" id="KW-1185">Reference proteome</keyword>
<feature type="signal peptide" evidence="2">
    <location>
        <begin position="1"/>
        <end position="31"/>
    </location>
</feature>
<accession>A0ABX0DCL0</accession>
<feature type="compositionally biased region" description="Pro residues" evidence="1">
    <location>
        <begin position="105"/>
        <end position="133"/>
    </location>
</feature>
<feature type="chain" id="PRO_5046010428" description="LamG domain-containing protein" evidence="2">
    <location>
        <begin position="32"/>
        <end position="564"/>
    </location>
</feature>
<feature type="compositionally biased region" description="Low complexity" evidence="1">
    <location>
        <begin position="134"/>
        <end position="146"/>
    </location>
</feature>
<dbReference type="EMBL" id="JAAKZI010000011">
    <property type="protein sequence ID" value="NGN83466.1"/>
    <property type="molecule type" value="Genomic_DNA"/>
</dbReference>
<organism evidence="3 4">
    <name type="scientific">Arthrobacter silviterrae</name>
    <dbReference type="NCBI Taxonomy" id="2026658"/>
    <lineage>
        <taxon>Bacteria</taxon>
        <taxon>Bacillati</taxon>
        <taxon>Actinomycetota</taxon>
        <taxon>Actinomycetes</taxon>
        <taxon>Micrococcales</taxon>
        <taxon>Micrococcaceae</taxon>
        <taxon>Arthrobacter</taxon>
    </lineage>
</organism>
<gene>
    <name evidence="3" type="ORF">G6N77_08345</name>
</gene>
<protein>
    <recommendedName>
        <fullName evidence="5">LamG domain-containing protein</fullName>
    </recommendedName>
</protein>
<evidence type="ECO:0000313" key="3">
    <source>
        <dbReference type="EMBL" id="NGN83466.1"/>
    </source>
</evidence>
<feature type="compositionally biased region" description="Low complexity" evidence="1">
    <location>
        <begin position="39"/>
        <end position="89"/>
    </location>
</feature>
<evidence type="ECO:0008006" key="5">
    <source>
        <dbReference type="Google" id="ProtNLM"/>
    </source>
</evidence>
<dbReference type="Gene3D" id="2.60.120.200">
    <property type="match status" value="2"/>
</dbReference>
<evidence type="ECO:0000256" key="1">
    <source>
        <dbReference type="SAM" id="MobiDB-lite"/>
    </source>
</evidence>
<name>A0ABX0DCL0_9MICC</name>
<reference evidence="3 4" key="1">
    <citation type="submission" date="2020-02" db="EMBL/GenBank/DDBJ databases">
        <title>Genome sequence of the type strain DSM 27180 of Arthrobacter silviterrae.</title>
        <authorList>
            <person name="Gao J."/>
            <person name="Sun J."/>
        </authorList>
    </citation>
    <scope>NUCLEOTIDE SEQUENCE [LARGE SCALE GENOMIC DNA]</scope>
    <source>
        <strain evidence="3 4">DSM 27180</strain>
    </source>
</reference>
<evidence type="ECO:0000256" key="2">
    <source>
        <dbReference type="SAM" id="SignalP"/>
    </source>
</evidence>
<feature type="region of interest" description="Disordered" evidence="1">
    <location>
        <begin position="25"/>
        <end position="152"/>
    </location>
</feature>